<proteinExistence type="predicted"/>
<dbReference type="RefSeq" id="WP_179540577.1">
    <property type="nucleotide sequence ID" value="NZ_BAAALL010000004.1"/>
</dbReference>
<accession>A0A7Z0GJB5</accession>
<evidence type="ECO:0000313" key="1">
    <source>
        <dbReference type="EMBL" id="NYJ77039.1"/>
    </source>
</evidence>
<gene>
    <name evidence="1" type="ORF">HNR09_000450</name>
</gene>
<reference evidence="1 2" key="1">
    <citation type="submission" date="2020-07" db="EMBL/GenBank/DDBJ databases">
        <title>Sequencing the genomes of 1000 actinobacteria strains.</title>
        <authorList>
            <person name="Klenk H.-P."/>
        </authorList>
    </citation>
    <scope>NUCLEOTIDE SEQUENCE [LARGE SCALE GENOMIC DNA]</scope>
    <source>
        <strain evidence="1 2">DSM 15475</strain>
    </source>
</reference>
<dbReference type="AlphaFoldDB" id="A0A7Z0GJB5"/>
<dbReference type="InterPro" id="IPR017523">
    <property type="entry name" value="Rv3268"/>
</dbReference>
<evidence type="ECO:0000313" key="2">
    <source>
        <dbReference type="Proteomes" id="UP000535437"/>
    </source>
</evidence>
<name>A0A7Z0GJB5_9MICC</name>
<dbReference type="Proteomes" id="UP000535437">
    <property type="component" value="Unassembled WGS sequence"/>
</dbReference>
<organism evidence="1 2">
    <name type="scientific">Nesterenkonia xinjiangensis</name>
    <dbReference type="NCBI Taxonomy" id="225327"/>
    <lineage>
        <taxon>Bacteria</taxon>
        <taxon>Bacillati</taxon>
        <taxon>Actinomycetota</taxon>
        <taxon>Actinomycetes</taxon>
        <taxon>Micrococcales</taxon>
        <taxon>Micrococcaceae</taxon>
        <taxon>Nesterenkonia</taxon>
    </lineage>
</organism>
<dbReference type="NCBIfam" id="TIGR03089">
    <property type="entry name" value="TIGR03089 family protein"/>
    <property type="match status" value="1"/>
</dbReference>
<protein>
    <submittedName>
        <fullName evidence="1">Uncharacterized protein (TIGR03089 family)</fullName>
    </submittedName>
</protein>
<sequence length="266" mass="28560">MTPLSLGTGSHGVPRDFPALMELLGSRPQPAVVWYGPSEDRVELSGRVLQNWAIKLVGLFREEAELELGDHVLVDVAPHWKACAVVLAASSLGCQVTLGRPREIEAEEVRLVVTDRPQAWEASEALGDAELAALSPGLLDDSYADALGEDIPGWVLDVSAEVRQHPDQLLDPLPQVALPAHEGASTAGSELMARRDVICADAEGLAVILDSAQRWTAWRAQAWDPQAPGAMLHAWAGSGTVVVVDARSPGGRDEIWDRVLRNEGVD</sequence>
<dbReference type="SUPFAM" id="SSF56801">
    <property type="entry name" value="Acetyl-CoA synthetase-like"/>
    <property type="match status" value="1"/>
</dbReference>
<keyword evidence="2" id="KW-1185">Reference proteome</keyword>
<dbReference type="EMBL" id="JACCFY010000001">
    <property type="protein sequence ID" value="NYJ77039.1"/>
    <property type="molecule type" value="Genomic_DNA"/>
</dbReference>
<comment type="caution">
    <text evidence="1">The sequence shown here is derived from an EMBL/GenBank/DDBJ whole genome shotgun (WGS) entry which is preliminary data.</text>
</comment>